<feature type="region of interest" description="Disordered" evidence="1">
    <location>
        <begin position="1"/>
        <end position="31"/>
    </location>
</feature>
<evidence type="ECO:0000313" key="3">
    <source>
        <dbReference type="Proteomes" id="UP001390339"/>
    </source>
</evidence>
<feature type="region of interest" description="Disordered" evidence="1">
    <location>
        <begin position="217"/>
        <end position="370"/>
    </location>
</feature>
<name>A0ABR2IW26_9PEZI</name>
<gene>
    <name evidence="2" type="ORF">PGQ11_007379</name>
</gene>
<feature type="compositionally biased region" description="Basic and acidic residues" evidence="1">
    <location>
        <begin position="349"/>
        <end position="361"/>
    </location>
</feature>
<feature type="compositionally biased region" description="Low complexity" evidence="1">
    <location>
        <begin position="1"/>
        <end position="15"/>
    </location>
</feature>
<organism evidence="2 3">
    <name type="scientific">Apiospora arundinis</name>
    <dbReference type="NCBI Taxonomy" id="335852"/>
    <lineage>
        <taxon>Eukaryota</taxon>
        <taxon>Fungi</taxon>
        <taxon>Dikarya</taxon>
        <taxon>Ascomycota</taxon>
        <taxon>Pezizomycotina</taxon>
        <taxon>Sordariomycetes</taxon>
        <taxon>Xylariomycetidae</taxon>
        <taxon>Amphisphaeriales</taxon>
        <taxon>Apiosporaceae</taxon>
        <taxon>Apiospora</taxon>
    </lineage>
</organism>
<protein>
    <recommendedName>
        <fullName evidence="4">Zn(2)-C6 fungal-type domain-containing protein</fullName>
    </recommendedName>
</protein>
<proteinExistence type="predicted"/>
<evidence type="ECO:0008006" key="4">
    <source>
        <dbReference type="Google" id="ProtNLM"/>
    </source>
</evidence>
<reference evidence="2 3" key="1">
    <citation type="journal article" date="2024" name="IMA Fungus">
        <title>Apiospora arundinis, a panoply of carbohydrate-active enzymes and secondary metabolites.</title>
        <authorList>
            <person name="Sorensen T."/>
            <person name="Petersen C."/>
            <person name="Muurmann A.T."/>
            <person name="Christiansen J.V."/>
            <person name="Brundto M.L."/>
            <person name="Overgaard C.K."/>
            <person name="Boysen A.T."/>
            <person name="Wollenberg R.D."/>
            <person name="Larsen T.O."/>
            <person name="Sorensen J.L."/>
            <person name="Nielsen K.L."/>
            <person name="Sondergaard T.E."/>
        </authorList>
    </citation>
    <scope>NUCLEOTIDE SEQUENCE [LARGE SCALE GENOMIC DNA]</scope>
    <source>
        <strain evidence="2 3">AAU 773</strain>
    </source>
</reference>
<feature type="compositionally biased region" description="Polar residues" evidence="1">
    <location>
        <begin position="74"/>
        <end position="83"/>
    </location>
</feature>
<evidence type="ECO:0000313" key="2">
    <source>
        <dbReference type="EMBL" id="KAK8868801.1"/>
    </source>
</evidence>
<feature type="compositionally biased region" description="Basic and acidic residues" evidence="1">
    <location>
        <begin position="147"/>
        <end position="176"/>
    </location>
</feature>
<keyword evidence="3" id="KW-1185">Reference proteome</keyword>
<dbReference type="Proteomes" id="UP001390339">
    <property type="component" value="Unassembled WGS sequence"/>
</dbReference>
<comment type="caution">
    <text evidence="2">The sequence shown here is derived from an EMBL/GenBank/DDBJ whole genome shotgun (WGS) entry which is preliminary data.</text>
</comment>
<sequence length="370" mass="41227">MYTPQQKTQTRTPLPTQRPNPPAQQEPSDVQRIYDAMTTGERDDLQKIEQSRKSDRGLQLLVFASELVSRLDSSETQPATTTAPKRKVTTPPYGPKAYLEGTEYGGGPSSINPRQKKLVPGSTSDPETVSAPATPLPPPQPQVARLAKREHQRERKDAKAGTGKDKGGRHTTENELKLAAKIEAEGEKAEVPCQRCTHKPGGCMMLEGHARCSRCVRSKGKCLAPGEKREPKEVKKEDEMTKSDRPQQEPKQRLWQKRGMSNLDRSSPAPHPDAVPFRSSRSPRYQRPSGRQTYGQMMQRLTDWNTIFPPPTPRPAAVPDRRTGDSGSGRILDEQHFFQPEQGTARGSETPDQKNFSKSDQLDPQLGTRP</sequence>
<feature type="region of interest" description="Disordered" evidence="1">
    <location>
        <begin position="68"/>
        <end position="176"/>
    </location>
</feature>
<feature type="compositionally biased region" description="Low complexity" evidence="1">
    <location>
        <begin position="278"/>
        <end position="292"/>
    </location>
</feature>
<evidence type="ECO:0000256" key="1">
    <source>
        <dbReference type="SAM" id="MobiDB-lite"/>
    </source>
</evidence>
<dbReference type="EMBL" id="JAPCWZ010000004">
    <property type="protein sequence ID" value="KAK8868801.1"/>
    <property type="molecule type" value="Genomic_DNA"/>
</dbReference>
<accession>A0ABR2IW26</accession>
<feature type="compositionally biased region" description="Basic and acidic residues" evidence="1">
    <location>
        <begin position="226"/>
        <end position="252"/>
    </location>
</feature>